<evidence type="ECO:0000256" key="9">
    <source>
        <dbReference type="ARBA" id="ARBA00023160"/>
    </source>
</evidence>
<evidence type="ECO:0000256" key="3">
    <source>
        <dbReference type="ARBA" id="ARBA00012333"/>
    </source>
</evidence>
<proteinExistence type="inferred from homology"/>
<evidence type="ECO:0000256" key="10">
    <source>
        <dbReference type="ARBA" id="ARBA00023268"/>
    </source>
</evidence>
<evidence type="ECO:0000256" key="8">
    <source>
        <dbReference type="ARBA" id="ARBA00023098"/>
    </source>
</evidence>
<sequence length="333" mass="36670">MTNKPQKKTTYPSITAIGGYVPENKRTNEDLEKISNTNDEWITKRTGIKERRILDKDLATSDMAIRAIENLLVNHNKELSSIDAIIVATSTPDMPMPSTANIICGKLNLKNVWAFDINAACSGFLYALDMGASLVETGRYSNILVIGADKISTFVDINDRSTNILFGDGAGVVWLEPTDEEGITDALLLSNGLGKEYLNIEGGGSLYPLNSSNEDKEKAYIKQDGKVVFKNAVIGMSEACKDLLNRNNFTINDIDWLVPHQANKRIIDAVGKEIGIESDKALNNITYYGNTIAATIPLCIWEHKEKFKKGDRLLLTAFGAGFSWGASILKWTI</sequence>
<keyword evidence="11 13" id="KW-0012">Acyltransferase</keyword>
<protein>
    <recommendedName>
        <fullName evidence="3 13">Beta-ketoacyl-[acyl-carrier-protein] synthase III</fullName>
        <shortName evidence="13">Beta-ketoacyl-ACP synthase III</shortName>
        <shortName evidence="13">KAS III</shortName>
        <ecNumber evidence="3 13">2.3.1.180</ecNumber>
    </recommendedName>
    <alternativeName>
        <fullName evidence="13">3-oxoacyl-[acyl-carrier-protein] synthase 3</fullName>
    </alternativeName>
    <alternativeName>
        <fullName evidence="13">3-oxoacyl-[acyl-carrier-protein] synthase III</fullName>
    </alternativeName>
</protein>
<evidence type="ECO:0000256" key="7">
    <source>
        <dbReference type="ARBA" id="ARBA00022832"/>
    </source>
</evidence>
<dbReference type="EMBL" id="WMJY01000002">
    <property type="protein sequence ID" value="MTH28593.1"/>
    <property type="molecule type" value="Genomic_DNA"/>
</dbReference>
<name>A0A7K1GJI9_9FLAO</name>
<evidence type="ECO:0000256" key="11">
    <source>
        <dbReference type="ARBA" id="ARBA00023315"/>
    </source>
</evidence>
<dbReference type="CDD" id="cd00830">
    <property type="entry name" value="KAS_III"/>
    <property type="match status" value="1"/>
</dbReference>
<dbReference type="InterPro" id="IPR013747">
    <property type="entry name" value="ACP_syn_III_C"/>
</dbReference>
<dbReference type="GO" id="GO:0033818">
    <property type="term" value="F:beta-ketoacyl-acyl-carrier-protein synthase III activity"/>
    <property type="evidence" value="ECO:0007669"/>
    <property type="project" value="UniProtKB-UniRule"/>
</dbReference>
<evidence type="ECO:0000259" key="15">
    <source>
        <dbReference type="Pfam" id="PF08545"/>
    </source>
</evidence>
<evidence type="ECO:0000256" key="12">
    <source>
        <dbReference type="ARBA" id="ARBA00051096"/>
    </source>
</evidence>
<dbReference type="InterPro" id="IPR016039">
    <property type="entry name" value="Thiolase-like"/>
</dbReference>
<keyword evidence="8 13" id="KW-0443">Lipid metabolism</keyword>
<comment type="catalytic activity">
    <reaction evidence="12">
        <text>malonyl-[ACP] + acetyl-CoA + H(+) = 3-oxobutanoyl-[ACP] + CO2 + CoA</text>
        <dbReference type="Rhea" id="RHEA:12080"/>
        <dbReference type="Rhea" id="RHEA-COMP:9623"/>
        <dbReference type="Rhea" id="RHEA-COMP:9625"/>
        <dbReference type="ChEBI" id="CHEBI:15378"/>
        <dbReference type="ChEBI" id="CHEBI:16526"/>
        <dbReference type="ChEBI" id="CHEBI:57287"/>
        <dbReference type="ChEBI" id="CHEBI:57288"/>
        <dbReference type="ChEBI" id="CHEBI:78449"/>
        <dbReference type="ChEBI" id="CHEBI:78450"/>
        <dbReference type="EC" id="2.3.1.180"/>
    </reaction>
    <physiologicalReaction direction="left-to-right" evidence="12">
        <dbReference type="Rhea" id="RHEA:12081"/>
    </physiologicalReaction>
</comment>
<dbReference type="FunFam" id="3.40.47.10:FF:000004">
    <property type="entry name" value="3-oxoacyl-[acyl-carrier-protein] synthase 3"/>
    <property type="match status" value="1"/>
</dbReference>
<dbReference type="GO" id="GO:0004315">
    <property type="term" value="F:3-oxoacyl-[acyl-carrier-protein] synthase activity"/>
    <property type="evidence" value="ECO:0007669"/>
    <property type="project" value="InterPro"/>
</dbReference>
<dbReference type="Gene3D" id="3.40.47.10">
    <property type="match status" value="1"/>
</dbReference>
<evidence type="ECO:0000256" key="13">
    <source>
        <dbReference type="HAMAP-Rule" id="MF_01815"/>
    </source>
</evidence>
<dbReference type="AlphaFoldDB" id="A0A7K1GJI9"/>
<organism evidence="16 17">
    <name type="scientific">Myroides pelagicus</name>
    <dbReference type="NCBI Taxonomy" id="270914"/>
    <lineage>
        <taxon>Bacteria</taxon>
        <taxon>Pseudomonadati</taxon>
        <taxon>Bacteroidota</taxon>
        <taxon>Flavobacteriia</taxon>
        <taxon>Flavobacteriales</taxon>
        <taxon>Flavobacteriaceae</taxon>
        <taxon>Myroides</taxon>
    </lineage>
</organism>
<dbReference type="GO" id="GO:0006633">
    <property type="term" value="P:fatty acid biosynthetic process"/>
    <property type="evidence" value="ECO:0007669"/>
    <property type="project" value="UniProtKB-UniRule"/>
</dbReference>
<evidence type="ECO:0000313" key="17">
    <source>
        <dbReference type="Proteomes" id="UP000488936"/>
    </source>
</evidence>
<keyword evidence="7 13" id="KW-0276">Fatty acid metabolism</keyword>
<keyword evidence="4 13" id="KW-0963">Cytoplasm</keyword>
<dbReference type="NCBIfam" id="TIGR00747">
    <property type="entry name" value="fabH"/>
    <property type="match status" value="1"/>
</dbReference>
<dbReference type="InterPro" id="IPR013751">
    <property type="entry name" value="ACP_syn_III_N"/>
</dbReference>
<dbReference type="Pfam" id="PF08541">
    <property type="entry name" value="ACP_syn_III_C"/>
    <property type="match status" value="1"/>
</dbReference>
<evidence type="ECO:0000256" key="2">
    <source>
        <dbReference type="ARBA" id="ARBA00008642"/>
    </source>
</evidence>
<comment type="domain">
    <text evidence="13">The last Arg residue of the ACP-binding site is essential for the weak association between ACP/AcpP and FabH.</text>
</comment>
<evidence type="ECO:0000256" key="5">
    <source>
        <dbReference type="ARBA" id="ARBA00022516"/>
    </source>
</evidence>
<evidence type="ECO:0000259" key="14">
    <source>
        <dbReference type="Pfam" id="PF08541"/>
    </source>
</evidence>
<comment type="function">
    <text evidence="13">Catalyzes the condensation reaction of fatty acid synthesis by the addition to an acyl acceptor of two carbons from malonyl-ACP. Catalyzes the first condensation reaction which initiates fatty acid synthesis and may therefore play a role in governing the total rate of fatty acid production. Possesses both acetoacetyl-ACP synthase and acetyl transacylase activities. Its substrate specificity determines the biosynthesis of branched-chain and/or straight-chain of fatty acids.</text>
</comment>
<dbReference type="RefSeq" id="WP_155034583.1">
    <property type="nucleotide sequence ID" value="NZ_JBHTIG010000038.1"/>
</dbReference>
<comment type="subunit">
    <text evidence="13">Homodimer.</text>
</comment>
<keyword evidence="10 13" id="KW-0511">Multifunctional enzyme</keyword>
<dbReference type="GO" id="GO:0005737">
    <property type="term" value="C:cytoplasm"/>
    <property type="evidence" value="ECO:0007669"/>
    <property type="project" value="UniProtKB-SubCell"/>
</dbReference>
<feature type="active site" evidence="13">
    <location>
        <position position="260"/>
    </location>
</feature>
<feature type="active site" evidence="13">
    <location>
        <position position="290"/>
    </location>
</feature>
<comment type="caution">
    <text evidence="16">The sequence shown here is derived from an EMBL/GenBank/DDBJ whole genome shotgun (WGS) entry which is preliminary data.</text>
</comment>
<dbReference type="InterPro" id="IPR004655">
    <property type="entry name" value="FabH"/>
</dbReference>
<evidence type="ECO:0000313" key="16">
    <source>
        <dbReference type="EMBL" id="MTH28593.1"/>
    </source>
</evidence>
<evidence type="ECO:0000256" key="1">
    <source>
        <dbReference type="ARBA" id="ARBA00005194"/>
    </source>
</evidence>
<dbReference type="OrthoDB" id="9815506at2"/>
<keyword evidence="5 13" id="KW-0444">Lipid biosynthesis</keyword>
<dbReference type="Proteomes" id="UP000488936">
    <property type="component" value="Unassembled WGS sequence"/>
</dbReference>
<dbReference type="EC" id="2.3.1.180" evidence="3 13"/>
<keyword evidence="6 13" id="KW-0808">Transferase</keyword>
<feature type="domain" description="Beta-ketoacyl-[acyl-carrier-protein] synthase III C-terminal" evidence="14">
    <location>
        <begin position="244"/>
        <end position="331"/>
    </location>
</feature>
<feature type="region of interest" description="ACP-binding" evidence="13">
    <location>
        <begin position="261"/>
        <end position="265"/>
    </location>
</feature>
<feature type="domain" description="Beta-ketoacyl-[acyl-carrier-protein] synthase III N-terminal" evidence="15">
    <location>
        <begin position="115"/>
        <end position="192"/>
    </location>
</feature>
<dbReference type="Pfam" id="PF08545">
    <property type="entry name" value="ACP_syn_III"/>
    <property type="match status" value="1"/>
</dbReference>
<dbReference type="HAMAP" id="MF_01815">
    <property type="entry name" value="FabH"/>
    <property type="match status" value="1"/>
</dbReference>
<gene>
    <name evidence="13 16" type="primary">fabH</name>
    <name evidence="16" type="ORF">GJV77_01465</name>
</gene>
<dbReference type="UniPathway" id="UPA00094"/>
<comment type="subcellular location">
    <subcellularLocation>
        <location evidence="13">Cytoplasm</location>
    </subcellularLocation>
</comment>
<reference evidence="16 17" key="1">
    <citation type="journal article" date="2006" name="Int. J. Syst. Evol. Microbiol.">
        <title>Myroides pelagicus sp. nov., isolated from seawater in Thailand.</title>
        <authorList>
            <person name="Yoon J."/>
            <person name="Maneerat S."/>
            <person name="Kawai F."/>
            <person name="Yokota A."/>
        </authorList>
    </citation>
    <scope>NUCLEOTIDE SEQUENCE [LARGE SCALE GENOMIC DNA]</scope>
    <source>
        <strain evidence="16 17">SM1T</strain>
    </source>
</reference>
<accession>A0A7K1GJI9</accession>
<feature type="active site" evidence="13">
    <location>
        <position position="121"/>
    </location>
</feature>
<dbReference type="GO" id="GO:0044550">
    <property type="term" value="P:secondary metabolite biosynthetic process"/>
    <property type="evidence" value="ECO:0007669"/>
    <property type="project" value="TreeGrafter"/>
</dbReference>
<dbReference type="PANTHER" id="PTHR34069:SF2">
    <property type="entry name" value="BETA-KETOACYL-[ACYL-CARRIER-PROTEIN] SYNTHASE III"/>
    <property type="match status" value="1"/>
</dbReference>
<keyword evidence="17" id="KW-1185">Reference proteome</keyword>
<evidence type="ECO:0000256" key="6">
    <source>
        <dbReference type="ARBA" id="ARBA00022679"/>
    </source>
</evidence>
<dbReference type="PANTHER" id="PTHR34069">
    <property type="entry name" value="3-OXOACYL-[ACYL-CARRIER-PROTEIN] SYNTHASE 3"/>
    <property type="match status" value="1"/>
</dbReference>
<dbReference type="NCBIfam" id="NF006829">
    <property type="entry name" value="PRK09352.1"/>
    <property type="match status" value="1"/>
</dbReference>
<comment type="similarity">
    <text evidence="2 13">Belongs to the thiolase-like superfamily. FabH family.</text>
</comment>
<comment type="pathway">
    <text evidence="1 13">Lipid metabolism; fatty acid biosynthesis.</text>
</comment>
<evidence type="ECO:0000256" key="4">
    <source>
        <dbReference type="ARBA" id="ARBA00022490"/>
    </source>
</evidence>
<dbReference type="SUPFAM" id="SSF53901">
    <property type="entry name" value="Thiolase-like"/>
    <property type="match status" value="1"/>
</dbReference>
<keyword evidence="9 13" id="KW-0275">Fatty acid biosynthesis</keyword>